<gene>
    <name evidence="1" type="ORF">IPOD504_LOCUS13203</name>
</gene>
<reference evidence="1" key="1">
    <citation type="submission" date="2022-03" db="EMBL/GenBank/DDBJ databases">
        <authorList>
            <person name="Martin H S."/>
        </authorList>
    </citation>
    <scope>NUCLEOTIDE SEQUENCE</scope>
</reference>
<evidence type="ECO:0000313" key="2">
    <source>
        <dbReference type="Proteomes" id="UP000837857"/>
    </source>
</evidence>
<sequence length="72" mass="8061">MAFRLRSINLHYQSMSDRNLQLTHPPPVAPSPPLQLQGLANASWFDVAPALSAVAQMDKLVWDVPRSHRIMA</sequence>
<organism evidence="1 2">
    <name type="scientific">Iphiclides podalirius</name>
    <name type="common">scarce swallowtail</name>
    <dbReference type="NCBI Taxonomy" id="110791"/>
    <lineage>
        <taxon>Eukaryota</taxon>
        <taxon>Metazoa</taxon>
        <taxon>Ecdysozoa</taxon>
        <taxon>Arthropoda</taxon>
        <taxon>Hexapoda</taxon>
        <taxon>Insecta</taxon>
        <taxon>Pterygota</taxon>
        <taxon>Neoptera</taxon>
        <taxon>Endopterygota</taxon>
        <taxon>Lepidoptera</taxon>
        <taxon>Glossata</taxon>
        <taxon>Ditrysia</taxon>
        <taxon>Papilionoidea</taxon>
        <taxon>Papilionidae</taxon>
        <taxon>Papilioninae</taxon>
        <taxon>Iphiclides</taxon>
    </lineage>
</organism>
<protein>
    <submittedName>
        <fullName evidence="1">Uncharacterized protein</fullName>
    </submittedName>
</protein>
<accession>A0ABN8IW01</accession>
<name>A0ABN8IW01_9NEOP</name>
<proteinExistence type="predicted"/>
<feature type="non-terminal residue" evidence="1">
    <location>
        <position position="72"/>
    </location>
</feature>
<dbReference type="Proteomes" id="UP000837857">
    <property type="component" value="Chromosome 4"/>
</dbReference>
<keyword evidence="2" id="KW-1185">Reference proteome</keyword>
<dbReference type="EMBL" id="OW152816">
    <property type="protein sequence ID" value="CAH2065940.1"/>
    <property type="molecule type" value="Genomic_DNA"/>
</dbReference>
<evidence type="ECO:0000313" key="1">
    <source>
        <dbReference type="EMBL" id="CAH2065940.1"/>
    </source>
</evidence>